<dbReference type="AlphaFoldDB" id="A0AAW1NTQ7"/>
<sequence>MINRTLACRVAKKADKAKSAGRSRLAGAKGLGEFLPQQLQWYRFTGAQQGGALFASWPDSVERGVDAWTANVPDAVKKPAGDCTRQTRMHLRWTHAPFHPRSPAFKYHPSQYRPQHYAASIEADDGRQAEARSRLS</sequence>
<dbReference type="EMBL" id="JALJOQ010000110">
    <property type="protein sequence ID" value="KAK9797059.1"/>
    <property type="molecule type" value="Genomic_DNA"/>
</dbReference>
<name>A0AAW1NTQ7_9CHLO</name>
<gene>
    <name evidence="2" type="ORF">WJX73_010698</name>
</gene>
<dbReference type="Proteomes" id="UP001465755">
    <property type="component" value="Unassembled WGS sequence"/>
</dbReference>
<accession>A0AAW1NTQ7</accession>
<protein>
    <submittedName>
        <fullName evidence="2">Uncharacterized protein</fullName>
    </submittedName>
</protein>
<proteinExistence type="predicted"/>
<comment type="caution">
    <text evidence="2">The sequence shown here is derived from an EMBL/GenBank/DDBJ whole genome shotgun (WGS) entry which is preliminary data.</text>
</comment>
<feature type="region of interest" description="Disordered" evidence="1">
    <location>
        <begin position="116"/>
        <end position="136"/>
    </location>
</feature>
<feature type="compositionally biased region" description="Basic and acidic residues" evidence="1">
    <location>
        <begin position="124"/>
        <end position="136"/>
    </location>
</feature>
<evidence type="ECO:0000313" key="3">
    <source>
        <dbReference type="Proteomes" id="UP001465755"/>
    </source>
</evidence>
<evidence type="ECO:0000313" key="2">
    <source>
        <dbReference type="EMBL" id="KAK9797059.1"/>
    </source>
</evidence>
<organism evidence="2 3">
    <name type="scientific">Symbiochloris irregularis</name>
    <dbReference type="NCBI Taxonomy" id="706552"/>
    <lineage>
        <taxon>Eukaryota</taxon>
        <taxon>Viridiplantae</taxon>
        <taxon>Chlorophyta</taxon>
        <taxon>core chlorophytes</taxon>
        <taxon>Trebouxiophyceae</taxon>
        <taxon>Trebouxiales</taxon>
        <taxon>Trebouxiaceae</taxon>
        <taxon>Symbiochloris</taxon>
    </lineage>
</organism>
<evidence type="ECO:0000256" key="1">
    <source>
        <dbReference type="SAM" id="MobiDB-lite"/>
    </source>
</evidence>
<keyword evidence="3" id="KW-1185">Reference proteome</keyword>
<reference evidence="2 3" key="1">
    <citation type="journal article" date="2024" name="Nat. Commun.">
        <title>Phylogenomics reveals the evolutionary origins of lichenization in chlorophyte algae.</title>
        <authorList>
            <person name="Puginier C."/>
            <person name="Libourel C."/>
            <person name="Otte J."/>
            <person name="Skaloud P."/>
            <person name="Haon M."/>
            <person name="Grisel S."/>
            <person name="Petersen M."/>
            <person name="Berrin J.G."/>
            <person name="Delaux P.M."/>
            <person name="Dal Grande F."/>
            <person name="Keller J."/>
        </authorList>
    </citation>
    <scope>NUCLEOTIDE SEQUENCE [LARGE SCALE GENOMIC DNA]</scope>
    <source>
        <strain evidence="2 3">SAG 2036</strain>
    </source>
</reference>